<dbReference type="GO" id="GO:0016020">
    <property type="term" value="C:membrane"/>
    <property type="evidence" value="ECO:0007669"/>
    <property type="project" value="UniProtKB-SubCell"/>
</dbReference>
<dbReference type="InterPro" id="IPR015943">
    <property type="entry name" value="WD40/YVTN_repeat-like_dom_sf"/>
</dbReference>
<dbReference type="AlphaFoldDB" id="A0AAV8W6Q5"/>
<keyword evidence="10" id="KW-1185">Reference proteome</keyword>
<dbReference type="InterPro" id="IPR011047">
    <property type="entry name" value="Quinoprotein_ADH-like_sf"/>
</dbReference>
<dbReference type="Pfam" id="PF23727">
    <property type="entry name" value="Beta-prop_FAM234A_B"/>
    <property type="match status" value="1"/>
</dbReference>
<evidence type="ECO:0000256" key="4">
    <source>
        <dbReference type="ARBA" id="ARBA00023136"/>
    </source>
</evidence>
<evidence type="ECO:0000256" key="3">
    <source>
        <dbReference type="ARBA" id="ARBA00022989"/>
    </source>
</evidence>
<comment type="similarity">
    <text evidence="5">Belongs to the FAM234 family.</text>
</comment>
<comment type="caution">
    <text evidence="9">The sequence shown here is derived from an EMBL/GenBank/DDBJ whole genome shotgun (WGS) entry which is preliminary data.</text>
</comment>
<protein>
    <recommendedName>
        <fullName evidence="8">FAM234A/B beta-propeller domain-containing protein</fullName>
    </recommendedName>
</protein>
<proteinExistence type="inferred from homology"/>
<reference evidence="9 10" key="1">
    <citation type="journal article" date="2023" name="Insect Mol. Biol.">
        <title>Genome sequencing provides insights into the evolution of gene families encoding plant cell wall-degrading enzymes in longhorned beetles.</title>
        <authorList>
            <person name="Shin N.R."/>
            <person name="Okamura Y."/>
            <person name="Kirsch R."/>
            <person name="Pauchet Y."/>
        </authorList>
    </citation>
    <scope>NUCLEOTIDE SEQUENCE [LARGE SCALE GENOMIC DNA]</scope>
    <source>
        <strain evidence="9">EAD_L_NR</strain>
    </source>
</reference>
<dbReference type="PANTHER" id="PTHR21419">
    <property type="match status" value="1"/>
</dbReference>
<evidence type="ECO:0000313" key="9">
    <source>
        <dbReference type="EMBL" id="KAJ8922345.1"/>
    </source>
</evidence>
<feature type="transmembrane region" description="Helical" evidence="7">
    <location>
        <begin position="81"/>
        <end position="105"/>
    </location>
</feature>
<feature type="domain" description="FAM234A/B beta-propeller" evidence="8">
    <location>
        <begin position="151"/>
        <end position="504"/>
    </location>
</feature>
<keyword evidence="2 7" id="KW-0812">Transmembrane</keyword>
<sequence>MAIYPGMNLRGEVRESISLDEDDLSDVEDEVFIRDGKNGYKLAEELNVKRPLMAPRRKLGRQETGSRLKNKPPYRAFCRPCCYVSVALGVLIGLIILVVILVSLYPLPLDRLKDWIVKSRKENSKSQLLPCHNLKVTEVWSTVLPKLTTDSPIRTMDVNGDGIEDALFGFGTGDNSNVLSSDIFCPIFMGVPSPCDGGIVALDGATGGIVWRRWFNDTIFSLHCTADINGDYQNDCLATGMAGTIATVDSKNGSIIWQVNTGRTNIFVANFIPDQNNDSIPEVLSSHSTLSAEKDGHIVLFSGKNGQEIRRIPTVDNAKTFYMPQLLVRDGSDVFVLFGTGTPSASGNLSVLPLNDLVLGKYSNGTRTLFKGESKGVLTQSVLVDITGDNITDIIAAMSNSTVVAIDGKTFEFIWNYTIPGPAADTNISPIPGYFNSDNITDFLVIYQKYDSILNNNYTQTFIIDGRTGKSVYNPIPGSVSTQLGAVTLSMEGHGYDLFVFWTAECTNIEMFKKIGIPKGKLSDFYDECRRQFNTTRILRLNALNQFHQPPGFTIYNSADYAAKEFNNTKSTIRQLREFYRSHPNFQIESTGQNEVDEEYVVDAPIGIRKYGASNFRHKDGRVGIVKDYAAPPIAEDQEATIQNAEYDWPQNQPSNMLNDLDDGLEPEFNNYPMDDNIPYNQKHLLIEEHARKSNGRDPRSKGKNSDFPVTTELNLPLKTDQAQRKKNLSDKRYGIYDYKNVRLARNRLFHDVNNIPTDILKDTFFKNEERRLRKSKFEQRDINAHNDKLKEGEEVQTVIDEERAALQNNSSFNLWDLESEKELQDWESGNYRGKREVNYTYDSVTKITSVGAIVNAFQVSNNSNAMDIIFITYWQPAPLDEEVALTQDIYDCVDYKMSPKAEDQTHSYQKITENEQRALFKEECLAEQGRLKKDFPYFNQLYQLRLGQMTVYRLRIECECFPTNRSDRCVKFLSKNRQSWPSYLGRSGDGVYSNRN</sequence>
<feature type="region of interest" description="Disordered" evidence="6">
    <location>
        <begin position="691"/>
        <end position="714"/>
    </location>
</feature>
<dbReference type="PANTHER" id="PTHR21419:SF30">
    <property type="entry name" value="IG-LIKE DOMAIN-CONTAINING PROTEIN"/>
    <property type="match status" value="1"/>
</dbReference>
<evidence type="ECO:0000256" key="2">
    <source>
        <dbReference type="ARBA" id="ARBA00022692"/>
    </source>
</evidence>
<keyword evidence="3 7" id="KW-1133">Transmembrane helix</keyword>
<gene>
    <name evidence="9" type="ORF">NQ315_004288</name>
</gene>
<dbReference type="Gene3D" id="2.130.10.10">
    <property type="entry name" value="YVTN repeat-like/Quinoprotein amine dehydrogenase"/>
    <property type="match status" value="1"/>
</dbReference>
<comment type="subcellular location">
    <subcellularLocation>
        <location evidence="1">Membrane</location>
        <topology evidence="1">Single-pass membrane protein</topology>
    </subcellularLocation>
</comment>
<dbReference type="EMBL" id="JANEYG010000007">
    <property type="protein sequence ID" value="KAJ8922345.1"/>
    <property type="molecule type" value="Genomic_DNA"/>
</dbReference>
<evidence type="ECO:0000256" key="6">
    <source>
        <dbReference type="SAM" id="MobiDB-lite"/>
    </source>
</evidence>
<evidence type="ECO:0000256" key="7">
    <source>
        <dbReference type="SAM" id="Phobius"/>
    </source>
</evidence>
<feature type="compositionally biased region" description="Basic and acidic residues" evidence="6">
    <location>
        <begin position="691"/>
        <end position="705"/>
    </location>
</feature>
<evidence type="ECO:0000259" key="8">
    <source>
        <dbReference type="Pfam" id="PF23727"/>
    </source>
</evidence>
<evidence type="ECO:0000256" key="5">
    <source>
        <dbReference type="ARBA" id="ARBA00025791"/>
    </source>
</evidence>
<dbReference type="InterPro" id="IPR045232">
    <property type="entry name" value="FAM234"/>
</dbReference>
<dbReference type="SUPFAM" id="SSF50998">
    <property type="entry name" value="Quinoprotein alcohol dehydrogenase-like"/>
    <property type="match status" value="1"/>
</dbReference>
<dbReference type="Proteomes" id="UP001159042">
    <property type="component" value="Unassembled WGS sequence"/>
</dbReference>
<evidence type="ECO:0000256" key="1">
    <source>
        <dbReference type="ARBA" id="ARBA00004167"/>
    </source>
</evidence>
<organism evidence="9 10">
    <name type="scientific">Exocentrus adspersus</name>
    <dbReference type="NCBI Taxonomy" id="1586481"/>
    <lineage>
        <taxon>Eukaryota</taxon>
        <taxon>Metazoa</taxon>
        <taxon>Ecdysozoa</taxon>
        <taxon>Arthropoda</taxon>
        <taxon>Hexapoda</taxon>
        <taxon>Insecta</taxon>
        <taxon>Pterygota</taxon>
        <taxon>Neoptera</taxon>
        <taxon>Endopterygota</taxon>
        <taxon>Coleoptera</taxon>
        <taxon>Polyphaga</taxon>
        <taxon>Cucujiformia</taxon>
        <taxon>Chrysomeloidea</taxon>
        <taxon>Cerambycidae</taxon>
        <taxon>Lamiinae</taxon>
        <taxon>Acanthocinini</taxon>
        <taxon>Exocentrus</taxon>
    </lineage>
</organism>
<name>A0AAV8W6Q5_9CUCU</name>
<keyword evidence="4 7" id="KW-0472">Membrane</keyword>
<accession>A0AAV8W6Q5</accession>
<evidence type="ECO:0000313" key="10">
    <source>
        <dbReference type="Proteomes" id="UP001159042"/>
    </source>
</evidence>
<dbReference type="InterPro" id="IPR055409">
    <property type="entry name" value="Beta-prop_FAM234A_B"/>
</dbReference>